<protein>
    <recommendedName>
        <fullName evidence="2">Ubiquitin-like-conjugating enzyme ATG10</fullName>
    </recommendedName>
    <alternativeName>
        <fullName evidence="6">Autophagy-related protein 10</fullName>
    </alternativeName>
</protein>
<name>A0ABP0V2G2_9BRYO</name>
<evidence type="ECO:0000313" key="7">
    <source>
        <dbReference type="EMBL" id="CAK9235034.1"/>
    </source>
</evidence>
<evidence type="ECO:0000256" key="6">
    <source>
        <dbReference type="ARBA" id="ARBA00029833"/>
    </source>
</evidence>
<dbReference type="Gene3D" id="3.30.1460.50">
    <property type="match status" value="1"/>
</dbReference>
<dbReference type="PANTHER" id="PTHR14957">
    <property type="entry name" value="UBIQUITIN-LIKE-CONJUGATING ENZYME ATG10"/>
    <property type="match status" value="1"/>
</dbReference>
<keyword evidence="8" id="KW-1185">Reference proteome</keyword>
<proteinExistence type="inferred from homology"/>
<evidence type="ECO:0000256" key="3">
    <source>
        <dbReference type="ARBA" id="ARBA00022679"/>
    </source>
</evidence>
<comment type="similarity">
    <text evidence="1">Belongs to the ATG10 family.</text>
</comment>
<organism evidence="7 8">
    <name type="scientific">Sphagnum troendelagicum</name>
    <dbReference type="NCBI Taxonomy" id="128251"/>
    <lineage>
        <taxon>Eukaryota</taxon>
        <taxon>Viridiplantae</taxon>
        <taxon>Streptophyta</taxon>
        <taxon>Embryophyta</taxon>
        <taxon>Bryophyta</taxon>
        <taxon>Sphagnophytina</taxon>
        <taxon>Sphagnopsida</taxon>
        <taxon>Sphagnales</taxon>
        <taxon>Sphagnaceae</taxon>
        <taxon>Sphagnum</taxon>
    </lineage>
</organism>
<accession>A0ABP0V2G2</accession>
<dbReference type="Pfam" id="PF03987">
    <property type="entry name" value="Autophagy_act_C"/>
    <property type="match status" value="1"/>
</dbReference>
<evidence type="ECO:0000256" key="1">
    <source>
        <dbReference type="ARBA" id="ARBA00005696"/>
    </source>
</evidence>
<gene>
    <name evidence="7" type="ORF">CSSPTR1EN2_LOCUS22515</name>
</gene>
<evidence type="ECO:0000256" key="4">
    <source>
        <dbReference type="ARBA" id="ARBA00022786"/>
    </source>
</evidence>
<dbReference type="EMBL" id="OZ019900">
    <property type="protein sequence ID" value="CAK9235034.1"/>
    <property type="molecule type" value="Genomic_DNA"/>
</dbReference>
<dbReference type="Proteomes" id="UP001497512">
    <property type="component" value="Chromosome 8"/>
</dbReference>
<reference evidence="7" key="1">
    <citation type="submission" date="2024-02" db="EMBL/GenBank/DDBJ databases">
        <authorList>
            <consortium name="ELIXIR-Norway"/>
            <consortium name="Elixir Norway"/>
        </authorList>
    </citation>
    <scope>NUCLEOTIDE SEQUENCE</scope>
</reference>
<dbReference type="PANTHER" id="PTHR14957:SF1">
    <property type="entry name" value="UBIQUITIN-LIKE-CONJUGATING ENZYME ATG10"/>
    <property type="match status" value="1"/>
</dbReference>
<sequence length="283" mass="32048">MAGIWDGTLTAAEFEAAALHLVEVWKSQCPQLPAWTWHVYEPPLKSPVLASSAVGYLVLQDVHILSEQKVVAEVEDIHEVDDESQDIATLEMSPGLPGYEEHVYSYHVIYNESYRVPMIFLQGHFLDGTPLQWHHVCHDLPLDSQQISHESRWTFLTQEEHPFLHRPWFALHPCGTSSIMSLVFASPLSNAAKDSRNDNRIQNTRNFLPSSDQVNILPSPNQVSVLQPPYNEISALSSKPQHSSRCQEKHRIDLMKQYILTWLSFACPTVGLTIPSCVFKATN</sequence>
<dbReference type="InterPro" id="IPR007135">
    <property type="entry name" value="Atg3/Atg10"/>
</dbReference>
<evidence type="ECO:0000313" key="8">
    <source>
        <dbReference type="Proteomes" id="UP001497512"/>
    </source>
</evidence>
<keyword evidence="5" id="KW-0072">Autophagy</keyword>
<keyword evidence="3" id="KW-0808">Transferase</keyword>
<evidence type="ECO:0000256" key="5">
    <source>
        <dbReference type="ARBA" id="ARBA00023006"/>
    </source>
</evidence>
<keyword evidence="4" id="KW-0833">Ubl conjugation pathway</keyword>
<evidence type="ECO:0000256" key="2">
    <source>
        <dbReference type="ARBA" id="ARBA00021099"/>
    </source>
</evidence>